<reference evidence="1 2" key="1">
    <citation type="submission" date="2016-11" db="EMBL/GenBank/DDBJ databases">
        <authorList>
            <person name="Jaros S."/>
            <person name="Januszkiewicz K."/>
            <person name="Wedrychowicz H."/>
        </authorList>
    </citation>
    <scope>NUCLEOTIDE SEQUENCE [LARGE SCALE GENOMIC DNA]</scope>
    <source>
        <strain evidence="1 2">DSM 15929</strain>
    </source>
</reference>
<gene>
    <name evidence="1" type="ORF">SAMN02745136_05000</name>
</gene>
<evidence type="ECO:0000313" key="1">
    <source>
        <dbReference type="EMBL" id="SHL48275.1"/>
    </source>
</evidence>
<accession>A0A1M7AZW5</accession>
<dbReference type="STRING" id="1121322.SAMN02745136_05000"/>
<sequence>MKEKSFTGKEPVNGPFIRIYADVGHAAIGGRMRGNYEIAECCYTML</sequence>
<evidence type="ECO:0000313" key="2">
    <source>
        <dbReference type="Proteomes" id="UP000184386"/>
    </source>
</evidence>
<keyword evidence="2" id="KW-1185">Reference proteome</keyword>
<organism evidence="1 2">
    <name type="scientific">Anaerocolumna jejuensis DSM 15929</name>
    <dbReference type="NCBI Taxonomy" id="1121322"/>
    <lineage>
        <taxon>Bacteria</taxon>
        <taxon>Bacillati</taxon>
        <taxon>Bacillota</taxon>
        <taxon>Clostridia</taxon>
        <taxon>Lachnospirales</taxon>
        <taxon>Lachnospiraceae</taxon>
        <taxon>Anaerocolumna</taxon>
    </lineage>
</organism>
<dbReference type="AlphaFoldDB" id="A0A1M7AZW5"/>
<dbReference type="Proteomes" id="UP000184386">
    <property type="component" value="Unassembled WGS sequence"/>
</dbReference>
<name>A0A1M7AZW5_9FIRM</name>
<protein>
    <submittedName>
        <fullName evidence="1">Uncharacterized protein</fullName>
    </submittedName>
</protein>
<proteinExistence type="predicted"/>
<dbReference type="EMBL" id="FRAC01000034">
    <property type="protein sequence ID" value="SHL48275.1"/>
    <property type="molecule type" value="Genomic_DNA"/>
</dbReference>